<dbReference type="EMBL" id="JANHOH010000005">
    <property type="protein sequence ID" value="MCQ6959895.1"/>
    <property type="molecule type" value="Genomic_DNA"/>
</dbReference>
<dbReference type="RefSeq" id="WP_256540085.1">
    <property type="nucleotide sequence ID" value="NZ_JANHOH010000005.1"/>
</dbReference>
<evidence type="ECO:0000313" key="3">
    <source>
        <dbReference type="EMBL" id="MCQ6959895.1"/>
    </source>
</evidence>
<name>A0ABT1T5K8_9SPHI</name>
<sequence length="78" mass="9027">MIHILESLLHIFVIFMMVIFVVGCILAVTGTFDHWTERFDLKRRRRRLLKANNKKADDINAGDTQYYSTGPDDDSISP</sequence>
<proteinExistence type="predicted"/>
<gene>
    <name evidence="3" type="ORF">NPE20_18095</name>
</gene>
<accession>A0ABT1T5K8</accession>
<keyword evidence="2" id="KW-0472">Membrane</keyword>
<dbReference type="Proteomes" id="UP001204376">
    <property type="component" value="Unassembled WGS sequence"/>
</dbReference>
<feature type="transmembrane region" description="Helical" evidence="2">
    <location>
        <begin position="12"/>
        <end position="36"/>
    </location>
</feature>
<protein>
    <recommendedName>
        <fullName evidence="5">LapA family protein</fullName>
    </recommendedName>
</protein>
<evidence type="ECO:0000256" key="2">
    <source>
        <dbReference type="SAM" id="Phobius"/>
    </source>
</evidence>
<comment type="caution">
    <text evidence="3">The sequence shown here is derived from an EMBL/GenBank/DDBJ whole genome shotgun (WGS) entry which is preliminary data.</text>
</comment>
<reference evidence="3 4" key="1">
    <citation type="submission" date="2022-07" db="EMBL/GenBank/DDBJ databases">
        <title>Mucilaginibacter sp. JC4.</title>
        <authorList>
            <person name="Le V."/>
            <person name="Ko S.-R."/>
            <person name="Ahn C.-Y."/>
            <person name="Oh H.-M."/>
        </authorList>
    </citation>
    <scope>NUCLEOTIDE SEQUENCE [LARGE SCALE GENOMIC DNA]</scope>
    <source>
        <strain evidence="3 4">JC4</strain>
    </source>
</reference>
<organism evidence="3 4">
    <name type="scientific">Mucilaginibacter aquariorum</name>
    <dbReference type="NCBI Taxonomy" id="2967225"/>
    <lineage>
        <taxon>Bacteria</taxon>
        <taxon>Pseudomonadati</taxon>
        <taxon>Bacteroidota</taxon>
        <taxon>Sphingobacteriia</taxon>
        <taxon>Sphingobacteriales</taxon>
        <taxon>Sphingobacteriaceae</taxon>
        <taxon>Mucilaginibacter</taxon>
    </lineage>
</organism>
<evidence type="ECO:0000256" key="1">
    <source>
        <dbReference type="SAM" id="MobiDB-lite"/>
    </source>
</evidence>
<evidence type="ECO:0000313" key="4">
    <source>
        <dbReference type="Proteomes" id="UP001204376"/>
    </source>
</evidence>
<keyword evidence="2" id="KW-1133">Transmembrane helix</keyword>
<evidence type="ECO:0008006" key="5">
    <source>
        <dbReference type="Google" id="ProtNLM"/>
    </source>
</evidence>
<keyword evidence="4" id="KW-1185">Reference proteome</keyword>
<keyword evidence="2" id="KW-0812">Transmembrane</keyword>
<feature type="region of interest" description="Disordered" evidence="1">
    <location>
        <begin position="59"/>
        <end position="78"/>
    </location>
</feature>